<organism evidence="1 2">
    <name type="scientific">Chaetomium tenue</name>
    <dbReference type="NCBI Taxonomy" id="1854479"/>
    <lineage>
        <taxon>Eukaryota</taxon>
        <taxon>Fungi</taxon>
        <taxon>Dikarya</taxon>
        <taxon>Ascomycota</taxon>
        <taxon>Pezizomycotina</taxon>
        <taxon>Sordariomycetes</taxon>
        <taxon>Sordariomycetidae</taxon>
        <taxon>Sordariales</taxon>
        <taxon>Chaetomiaceae</taxon>
        <taxon>Chaetomium</taxon>
    </lineage>
</organism>
<evidence type="ECO:0000313" key="2">
    <source>
        <dbReference type="Proteomes" id="UP000724584"/>
    </source>
</evidence>
<dbReference type="Proteomes" id="UP000724584">
    <property type="component" value="Unassembled WGS sequence"/>
</dbReference>
<name>A0ACB7PHC4_9PEZI</name>
<keyword evidence="2" id="KW-1185">Reference proteome</keyword>
<evidence type="ECO:0000313" key="1">
    <source>
        <dbReference type="EMBL" id="KAH6637070.1"/>
    </source>
</evidence>
<reference evidence="1 2" key="1">
    <citation type="journal article" date="2021" name="Nat. Commun.">
        <title>Genetic determinants of endophytism in the Arabidopsis root mycobiome.</title>
        <authorList>
            <person name="Mesny F."/>
            <person name="Miyauchi S."/>
            <person name="Thiergart T."/>
            <person name="Pickel B."/>
            <person name="Atanasova L."/>
            <person name="Karlsson M."/>
            <person name="Huettel B."/>
            <person name="Barry K.W."/>
            <person name="Haridas S."/>
            <person name="Chen C."/>
            <person name="Bauer D."/>
            <person name="Andreopoulos W."/>
            <person name="Pangilinan J."/>
            <person name="LaButti K."/>
            <person name="Riley R."/>
            <person name="Lipzen A."/>
            <person name="Clum A."/>
            <person name="Drula E."/>
            <person name="Henrissat B."/>
            <person name="Kohler A."/>
            <person name="Grigoriev I.V."/>
            <person name="Martin F.M."/>
            <person name="Hacquard S."/>
        </authorList>
    </citation>
    <scope>NUCLEOTIDE SEQUENCE [LARGE SCALE GENOMIC DNA]</scope>
    <source>
        <strain evidence="1 2">MPI-SDFR-AT-0079</strain>
    </source>
</reference>
<comment type="caution">
    <text evidence="1">The sequence shown here is derived from an EMBL/GenBank/DDBJ whole genome shotgun (WGS) entry which is preliminary data.</text>
</comment>
<dbReference type="EMBL" id="JAGIZQ010000003">
    <property type="protein sequence ID" value="KAH6637070.1"/>
    <property type="molecule type" value="Genomic_DNA"/>
</dbReference>
<proteinExistence type="predicted"/>
<sequence length="132" mass="15587">MFQETRAVHYITLARLLRFLALHFFCCAVLLRFDILIGYDLLWAARFHDIIGVGCDRKDQFCVLFFGTMDGITLLLRFYDRRTGGLMITGEFDKAVSRKRKPNFNGGMVRLICWWWWGLHWVAGWLLCGWVM</sequence>
<accession>A0ACB7PHC4</accession>
<gene>
    <name evidence="1" type="ORF">F5144DRAFT_205387</name>
</gene>
<protein>
    <submittedName>
        <fullName evidence="1">Uncharacterized protein</fullName>
    </submittedName>
</protein>